<evidence type="ECO:0000313" key="2">
    <source>
        <dbReference type="EMBL" id="KAH3715722.1"/>
    </source>
</evidence>
<evidence type="ECO:0000256" key="1">
    <source>
        <dbReference type="SAM" id="MobiDB-lite"/>
    </source>
</evidence>
<feature type="compositionally biased region" description="Basic and acidic residues" evidence="1">
    <location>
        <begin position="46"/>
        <end position="60"/>
    </location>
</feature>
<proteinExistence type="predicted"/>
<dbReference type="EMBL" id="JAIWYP010000013">
    <property type="protein sequence ID" value="KAH3715722.1"/>
    <property type="molecule type" value="Genomic_DNA"/>
</dbReference>
<accession>A0A9D4C1R5</accession>
<keyword evidence="3" id="KW-1185">Reference proteome</keyword>
<feature type="region of interest" description="Disordered" evidence="1">
    <location>
        <begin position="37"/>
        <end position="60"/>
    </location>
</feature>
<evidence type="ECO:0000313" key="3">
    <source>
        <dbReference type="Proteomes" id="UP000828390"/>
    </source>
</evidence>
<comment type="caution">
    <text evidence="2">The sequence shown here is derived from an EMBL/GenBank/DDBJ whole genome shotgun (WGS) entry which is preliminary data.</text>
</comment>
<dbReference type="Proteomes" id="UP000828390">
    <property type="component" value="Unassembled WGS sequence"/>
</dbReference>
<dbReference type="AlphaFoldDB" id="A0A9D4C1R5"/>
<reference evidence="2" key="1">
    <citation type="journal article" date="2019" name="bioRxiv">
        <title>The Genome of the Zebra Mussel, Dreissena polymorpha: A Resource for Invasive Species Research.</title>
        <authorList>
            <person name="McCartney M.A."/>
            <person name="Auch B."/>
            <person name="Kono T."/>
            <person name="Mallez S."/>
            <person name="Zhang Y."/>
            <person name="Obille A."/>
            <person name="Becker A."/>
            <person name="Abrahante J.E."/>
            <person name="Garbe J."/>
            <person name="Badalamenti J.P."/>
            <person name="Herman A."/>
            <person name="Mangelson H."/>
            <person name="Liachko I."/>
            <person name="Sullivan S."/>
            <person name="Sone E.D."/>
            <person name="Koren S."/>
            <person name="Silverstein K.A.T."/>
            <person name="Beckman K.B."/>
            <person name="Gohl D.M."/>
        </authorList>
    </citation>
    <scope>NUCLEOTIDE SEQUENCE</scope>
    <source>
        <strain evidence="2">Duluth1</strain>
        <tissue evidence="2">Whole animal</tissue>
    </source>
</reference>
<name>A0A9D4C1R5_DREPO</name>
<gene>
    <name evidence="2" type="ORF">DPMN_058434</name>
</gene>
<organism evidence="2 3">
    <name type="scientific">Dreissena polymorpha</name>
    <name type="common">Zebra mussel</name>
    <name type="synonym">Mytilus polymorpha</name>
    <dbReference type="NCBI Taxonomy" id="45954"/>
    <lineage>
        <taxon>Eukaryota</taxon>
        <taxon>Metazoa</taxon>
        <taxon>Spiralia</taxon>
        <taxon>Lophotrochozoa</taxon>
        <taxon>Mollusca</taxon>
        <taxon>Bivalvia</taxon>
        <taxon>Autobranchia</taxon>
        <taxon>Heteroconchia</taxon>
        <taxon>Euheterodonta</taxon>
        <taxon>Imparidentia</taxon>
        <taxon>Neoheterodontei</taxon>
        <taxon>Myida</taxon>
        <taxon>Dreissenoidea</taxon>
        <taxon>Dreissenidae</taxon>
        <taxon>Dreissena</taxon>
    </lineage>
</organism>
<sequence length="60" mass="6960">MISSETCQKHLMAHKKPVWRPSNNESWLVRTHHQARLSVKDCAPGHARERSPSMPSEKNR</sequence>
<protein>
    <submittedName>
        <fullName evidence="2">Uncharacterized protein</fullName>
    </submittedName>
</protein>
<reference evidence="2" key="2">
    <citation type="submission" date="2020-11" db="EMBL/GenBank/DDBJ databases">
        <authorList>
            <person name="McCartney M.A."/>
            <person name="Auch B."/>
            <person name="Kono T."/>
            <person name="Mallez S."/>
            <person name="Becker A."/>
            <person name="Gohl D.M."/>
            <person name="Silverstein K.A.T."/>
            <person name="Koren S."/>
            <person name="Bechman K.B."/>
            <person name="Herman A."/>
            <person name="Abrahante J.E."/>
            <person name="Garbe J."/>
        </authorList>
    </citation>
    <scope>NUCLEOTIDE SEQUENCE</scope>
    <source>
        <strain evidence="2">Duluth1</strain>
        <tissue evidence="2">Whole animal</tissue>
    </source>
</reference>